<dbReference type="OrthoDB" id="9790239at2"/>
<dbReference type="InterPro" id="IPR004509">
    <property type="entry name" value="Competence_ComEA_HhH"/>
</dbReference>
<proteinExistence type="predicted"/>
<dbReference type="InterPro" id="IPR010994">
    <property type="entry name" value="RuvA_2-like"/>
</dbReference>
<dbReference type="SMART" id="SM00278">
    <property type="entry name" value="HhH1"/>
    <property type="match status" value="2"/>
</dbReference>
<feature type="domain" description="Helix-hairpin-helix DNA-binding motif class 1" evidence="2">
    <location>
        <begin position="172"/>
        <end position="191"/>
    </location>
</feature>
<dbReference type="SUPFAM" id="SSF47781">
    <property type="entry name" value="RuvA domain 2-like"/>
    <property type="match status" value="1"/>
</dbReference>
<accession>A0A075U5E4</accession>
<dbReference type="KEGG" id="wct:WS74_0409"/>
<dbReference type="PATRIC" id="fig|759620.7.peg.395"/>
<keyword evidence="4" id="KW-1185">Reference proteome</keyword>
<dbReference type="KEGG" id="wci:WS105_0406"/>
<dbReference type="NCBIfam" id="TIGR00426">
    <property type="entry name" value="competence protein ComEA helix-hairpin-helix repeat region"/>
    <property type="match status" value="1"/>
</dbReference>
<dbReference type="GO" id="GO:0015627">
    <property type="term" value="C:type II protein secretion system complex"/>
    <property type="evidence" value="ECO:0007669"/>
    <property type="project" value="TreeGrafter"/>
</dbReference>
<dbReference type="InterPro" id="IPR019554">
    <property type="entry name" value="Soluble_ligand-bd"/>
</dbReference>
<feature type="transmembrane region" description="Helical" evidence="1">
    <location>
        <begin position="16"/>
        <end position="36"/>
    </location>
</feature>
<evidence type="ECO:0000259" key="2">
    <source>
        <dbReference type="SMART" id="SM00278"/>
    </source>
</evidence>
<dbReference type="InterPro" id="IPR003583">
    <property type="entry name" value="Hlx-hairpin-Hlx_DNA-bd_motif"/>
</dbReference>
<dbReference type="GO" id="GO:0006281">
    <property type="term" value="P:DNA repair"/>
    <property type="evidence" value="ECO:0007669"/>
    <property type="project" value="InterPro"/>
</dbReference>
<dbReference type="Pfam" id="PF10531">
    <property type="entry name" value="SLBB"/>
    <property type="match status" value="1"/>
</dbReference>
<gene>
    <name evidence="3" type="ORF">WS74_0409</name>
</gene>
<dbReference type="STRING" id="759620.WS105_0406"/>
<evidence type="ECO:0000313" key="3">
    <source>
        <dbReference type="EMBL" id="AIM62661.1"/>
    </source>
</evidence>
<feature type="domain" description="Helix-hairpin-helix DNA-binding motif class 1" evidence="2">
    <location>
        <begin position="201"/>
        <end position="220"/>
    </location>
</feature>
<dbReference type="PANTHER" id="PTHR21180">
    <property type="entry name" value="ENDONUCLEASE/EXONUCLEASE/PHOSPHATASE FAMILY DOMAIN-CONTAINING PROTEIN 1"/>
    <property type="match status" value="1"/>
</dbReference>
<evidence type="ECO:0000256" key="1">
    <source>
        <dbReference type="SAM" id="Phobius"/>
    </source>
</evidence>
<dbReference type="GO" id="GO:0003677">
    <property type="term" value="F:DNA binding"/>
    <property type="evidence" value="ECO:0007669"/>
    <property type="project" value="InterPro"/>
</dbReference>
<keyword evidence="1" id="KW-0812">Transmembrane</keyword>
<dbReference type="RefSeq" id="WP_009765493.1">
    <property type="nucleotide sequence ID" value="NZ_CP009223.1"/>
</dbReference>
<dbReference type="Gene3D" id="1.10.150.320">
    <property type="entry name" value="Photosystem II 12 kDa extrinsic protein"/>
    <property type="match status" value="1"/>
</dbReference>
<reference evidence="4" key="2">
    <citation type="submission" date="2014-08" db="EMBL/GenBank/DDBJ databases">
        <title>Complete genome of Weissella ceti strain WS74 isolated from diseased rainbow trout in Brazil.</title>
        <authorList>
            <person name="Figueiredo H.C.P."/>
            <person name="Leal C.A.G."/>
            <person name="Pereira F.L."/>
            <person name="Soares S.C."/>
            <person name="Dorella F.A."/>
            <person name="Carvalho A.F."/>
            <person name="Azevedo V.A.C."/>
        </authorList>
    </citation>
    <scope>NUCLEOTIDE SEQUENCE [LARGE SCALE GENOMIC DNA]</scope>
    <source>
        <strain evidence="4">WS74</strain>
    </source>
</reference>
<protein>
    <submittedName>
        <fullName evidence="3">Late competence protein required for DNA binding and uptake</fullName>
    </submittedName>
</protein>
<dbReference type="GO" id="GO:0015628">
    <property type="term" value="P:protein secretion by the type II secretion system"/>
    <property type="evidence" value="ECO:0007669"/>
    <property type="project" value="TreeGrafter"/>
</dbReference>
<keyword evidence="1" id="KW-1133">Transmembrane helix</keyword>
<reference evidence="3 4" key="1">
    <citation type="journal article" date="2014" name="Genome Announc.">
        <title>Complete Genome Sequences of Fish Pathogenic Weissella ceti Strains WS74 and WS105.</title>
        <authorList>
            <person name="Figueiredo H.C."/>
            <person name="Leal C.A."/>
            <person name="Dorella F.A."/>
            <person name="Carvalho A.F."/>
            <person name="Soares S.C."/>
            <person name="Pereira F.L."/>
            <person name="Azevedo V.A."/>
        </authorList>
    </citation>
    <scope>NUCLEOTIDE SEQUENCE [LARGE SCALE GENOMIC DNA]</scope>
    <source>
        <strain evidence="3 4">WS74</strain>
    </source>
</reference>
<dbReference type="AlphaFoldDB" id="A0A075U5E4"/>
<dbReference type="PANTHER" id="PTHR21180:SF32">
    <property type="entry name" value="ENDONUCLEASE_EXONUCLEASE_PHOSPHATASE FAMILY DOMAIN-CONTAINING PROTEIN 1"/>
    <property type="match status" value="1"/>
</dbReference>
<name>A0A075U5E4_9LACO</name>
<keyword evidence="1" id="KW-0472">Membrane</keyword>
<organism evidence="3 4">
    <name type="scientific">Weissella ceti</name>
    <dbReference type="NCBI Taxonomy" id="759620"/>
    <lineage>
        <taxon>Bacteria</taxon>
        <taxon>Bacillati</taxon>
        <taxon>Bacillota</taxon>
        <taxon>Bacilli</taxon>
        <taxon>Lactobacillales</taxon>
        <taxon>Lactobacillaceae</taxon>
        <taxon>Weissella</taxon>
    </lineage>
</organism>
<dbReference type="InterPro" id="IPR051675">
    <property type="entry name" value="Endo/Exo/Phosphatase_dom_1"/>
</dbReference>
<evidence type="ECO:0000313" key="4">
    <source>
        <dbReference type="Proteomes" id="UP000029079"/>
    </source>
</evidence>
<dbReference type="Pfam" id="PF12836">
    <property type="entry name" value="HHH_3"/>
    <property type="match status" value="1"/>
</dbReference>
<dbReference type="KEGG" id="wce:WS08_0408"/>
<sequence>MWGKITDNLKVLWDAYRAWIVAQVMTIGVCLVLCVYMQGHQTIPDQTEGNDSQRTEWTSEITNAKTKATTEKEDQVVNTTGAWFVDVKGAVKRPGIYQIQGGKRVIDAITLAGGLRGDANLQQINQATKVSDEMVIDVPVKGDQTSESAQTQSTHGTDAKNTLVNINKATEAELMTLPGVGQKRAQDILAYREEKHFASVDDLGQVQGIGPKMLAKLTPLVCV</sequence>
<dbReference type="Proteomes" id="UP000029079">
    <property type="component" value="Chromosome"/>
</dbReference>
<dbReference type="EMBL" id="CP009223">
    <property type="protein sequence ID" value="AIM62661.1"/>
    <property type="molecule type" value="Genomic_DNA"/>
</dbReference>